<protein>
    <submittedName>
        <fullName evidence="1">Uncharacterized protein</fullName>
    </submittedName>
</protein>
<name>A0AAN8TEE4_SOLBU</name>
<gene>
    <name evidence="1" type="ORF">RDI58_015473</name>
</gene>
<reference evidence="1 2" key="1">
    <citation type="submission" date="2024-02" db="EMBL/GenBank/DDBJ databases">
        <title>de novo genome assembly of Solanum bulbocastanum strain 11H21.</title>
        <authorList>
            <person name="Hosaka A.J."/>
        </authorList>
    </citation>
    <scope>NUCLEOTIDE SEQUENCE [LARGE SCALE GENOMIC DNA]</scope>
    <source>
        <tissue evidence="1">Young leaves</tissue>
    </source>
</reference>
<evidence type="ECO:0000313" key="1">
    <source>
        <dbReference type="EMBL" id="KAK6786948.1"/>
    </source>
</evidence>
<dbReference type="EMBL" id="JBANQN010000006">
    <property type="protein sequence ID" value="KAK6786948.1"/>
    <property type="molecule type" value="Genomic_DNA"/>
</dbReference>
<evidence type="ECO:0000313" key="2">
    <source>
        <dbReference type="Proteomes" id="UP001371456"/>
    </source>
</evidence>
<comment type="caution">
    <text evidence="1">The sequence shown here is derived from an EMBL/GenBank/DDBJ whole genome shotgun (WGS) entry which is preliminary data.</text>
</comment>
<organism evidence="1 2">
    <name type="scientific">Solanum bulbocastanum</name>
    <name type="common">Wild potato</name>
    <dbReference type="NCBI Taxonomy" id="147425"/>
    <lineage>
        <taxon>Eukaryota</taxon>
        <taxon>Viridiplantae</taxon>
        <taxon>Streptophyta</taxon>
        <taxon>Embryophyta</taxon>
        <taxon>Tracheophyta</taxon>
        <taxon>Spermatophyta</taxon>
        <taxon>Magnoliopsida</taxon>
        <taxon>eudicotyledons</taxon>
        <taxon>Gunneridae</taxon>
        <taxon>Pentapetalae</taxon>
        <taxon>asterids</taxon>
        <taxon>lamiids</taxon>
        <taxon>Solanales</taxon>
        <taxon>Solanaceae</taxon>
        <taxon>Solanoideae</taxon>
        <taxon>Solaneae</taxon>
        <taxon>Solanum</taxon>
    </lineage>
</organism>
<accession>A0AAN8TEE4</accession>
<keyword evidence="2" id="KW-1185">Reference proteome</keyword>
<dbReference type="Proteomes" id="UP001371456">
    <property type="component" value="Unassembled WGS sequence"/>
</dbReference>
<proteinExistence type="predicted"/>
<sequence length="14" mass="1673">MFTFSMNLNLEVVQ</sequence>